<comment type="caution">
    <text evidence="2">The sequence shown here is derived from an EMBL/GenBank/DDBJ whole genome shotgun (WGS) entry which is preliminary data.</text>
</comment>
<dbReference type="Gene3D" id="3.20.20.140">
    <property type="entry name" value="Metal-dependent hydrolases"/>
    <property type="match status" value="1"/>
</dbReference>
<dbReference type="UniPathway" id="UPA00070">
    <property type="reaction ID" value="UER00117"/>
</dbReference>
<accession>A0A1C7LM02</accession>
<dbReference type="AlphaFoldDB" id="A0A1C7LM02"/>
<dbReference type="GO" id="GO:0004151">
    <property type="term" value="F:dihydroorotase activity"/>
    <property type="evidence" value="ECO:0007669"/>
    <property type="project" value="InterPro"/>
</dbReference>
<organism evidence="2 3">
    <name type="scientific">Grifola frondosa</name>
    <name type="common">Maitake</name>
    <name type="synonym">Polyporus frondosus</name>
    <dbReference type="NCBI Taxonomy" id="5627"/>
    <lineage>
        <taxon>Eukaryota</taxon>
        <taxon>Fungi</taxon>
        <taxon>Dikarya</taxon>
        <taxon>Basidiomycota</taxon>
        <taxon>Agaricomycotina</taxon>
        <taxon>Agaricomycetes</taxon>
        <taxon>Polyporales</taxon>
        <taxon>Grifolaceae</taxon>
        <taxon>Grifola</taxon>
    </lineage>
</organism>
<feature type="region of interest" description="Disordered" evidence="1">
    <location>
        <begin position="169"/>
        <end position="257"/>
    </location>
</feature>
<dbReference type="PANTHER" id="PTHR43137">
    <property type="entry name" value="DIHYDROOROTASE"/>
    <property type="match status" value="1"/>
</dbReference>
<evidence type="ECO:0000313" key="2">
    <source>
        <dbReference type="EMBL" id="OBZ65216.1"/>
    </source>
</evidence>
<feature type="compositionally biased region" description="Polar residues" evidence="1">
    <location>
        <begin position="232"/>
        <end position="250"/>
    </location>
</feature>
<dbReference type="OrthoDB" id="1670005at2759"/>
<dbReference type="GO" id="GO:0044205">
    <property type="term" value="P:'de novo' UMP biosynthetic process"/>
    <property type="evidence" value="ECO:0007669"/>
    <property type="project" value="UniProtKB-UniPathway"/>
</dbReference>
<evidence type="ECO:0000313" key="3">
    <source>
        <dbReference type="Proteomes" id="UP000092993"/>
    </source>
</evidence>
<feature type="compositionally biased region" description="Polar residues" evidence="1">
    <location>
        <begin position="199"/>
        <end position="218"/>
    </location>
</feature>
<dbReference type="EMBL" id="LUGG01000048">
    <property type="protein sequence ID" value="OBZ65216.1"/>
    <property type="molecule type" value="Genomic_DNA"/>
</dbReference>
<dbReference type="GO" id="GO:0005737">
    <property type="term" value="C:cytoplasm"/>
    <property type="evidence" value="ECO:0007669"/>
    <property type="project" value="TreeGrafter"/>
</dbReference>
<protein>
    <submittedName>
        <fullName evidence="2">Dihydroorotase</fullName>
    </submittedName>
</protein>
<feature type="compositionally biased region" description="Low complexity" evidence="1">
    <location>
        <begin position="219"/>
        <end position="231"/>
    </location>
</feature>
<reference evidence="2 3" key="1">
    <citation type="submission" date="2016-03" db="EMBL/GenBank/DDBJ databases">
        <title>Whole genome sequencing of Grifola frondosa 9006-11.</title>
        <authorList>
            <person name="Min B."/>
            <person name="Park H."/>
            <person name="Kim J.-G."/>
            <person name="Cho H."/>
            <person name="Oh Y.-L."/>
            <person name="Kong W.-S."/>
            <person name="Choi I.-G."/>
        </authorList>
    </citation>
    <scope>NUCLEOTIDE SEQUENCE [LARGE SCALE GENOMIC DNA]</scope>
    <source>
        <strain evidence="2 3">9006-11</strain>
    </source>
</reference>
<dbReference type="InterPro" id="IPR004721">
    <property type="entry name" value="DHOdimr"/>
</dbReference>
<name>A0A1C7LM02_GRIFR</name>
<feature type="compositionally biased region" description="Basic and acidic residues" evidence="1">
    <location>
        <begin position="69"/>
        <end position="88"/>
    </location>
</feature>
<proteinExistence type="predicted"/>
<feature type="region of interest" description="Disordered" evidence="1">
    <location>
        <begin position="35"/>
        <end position="88"/>
    </location>
</feature>
<dbReference type="Proteomes" id="UP000092993">
    <property type="component" value="Unassembled WGS sequence"/>
</dbReference>
<sequence>MNALSGGGSHGEAPALRDRELGALGAMCVGLGGLGQRRERVMDGRDDEDRDRRRVDVTAITFSALGTRGPRERAEEDGRERRRKEKEKEAARLRQNSFAFEAFHSVPQQMIRQGANSLLTAENGPTLSSPPTLQIMASQTEGLTGPWGNLRDVSASAALRKIAAPIHVSMGLPPRPPSVSALPTSPPQFDAINLPSAPLSASSQNGSRSAPFSPQSNASSLPSHPSLPSRPTAYSPSSDPQPLQSALNQDSPPPTQIGELSALVTKHVRKGGFRLAYVMPSLKPPITNTDRHGRRQVVPTRRDDQLRGRHRVIRGVLPVFAAMEAAGLVLNLHGKVPFAPMANMCVLNTEPTFLPHLRMLHAAFPCLRIVLEHATTRVAVECVKSLSNTVACTITAHHLALTVGDWMGQAWNFCKPTRLNTFEDAVGYNCQLTGNSRGPRHDPV</sequence>
<dbReference type="SUPFAM" id="SSF51556">
    <property type="entry name" value="Metallo-dependent hydrolases"/>
    <property type="match status" value="1"/>
</dbReference>
<dbReference type="PANTHER" id="PTHR43137:SF1">
    <property type="entry name" value="DIHYDROOROTASE"/>
    <property type="match status" value="1"/>
</dbReference>
<evidence type="ECO:0000256" key="1">
    <source>
        <dbReference type="SAM" id="MobiDB-lite"/>
    </source>
</evidence>
<dbReference type="STRING" id="5627.A0A1C7LM02"/>
<dbReference type="GO" id="GO:0006207">
    <property type="term" value="P:'de novo' pyrimidine nucleobase biosynthetic process"/>
    <property type="evidence" value="ECO:0007669"/>
    <property type="project" value="TreeGrafter"/>
</dbReference>
<dbReference type="InterPro" id="IPR032466">
    <property type="entry name" value="Metal_Hydrolase"/>
</dbReference>
<keyword evidence="3" id="KW-1185">Reference proteome</keyword>
<gene>
    <name evidence="2" type="primary">PYR3_0</name>
    <name evidence="2" type="ORF">A0H81_14799</name>
</gene>